<dbReference type="InterPro" id="IPR002347">
    <property type="entry name" value="SDR_fam"/>
</dbReference>
<keyword evidence="6" id="KW-1185">Reference proteome</keyword>
<dbReference type="PANTHER" id="PTHR44196:SF1">
    <property type="entry name" value="DEHYDROGENASE_REDUCTASE SDR FAMILY MEMBER 7B"/>
    <property type="match status" value="1"/>
</dbReference>
<dbReference type="GO" id="GO:0016020">
    <property type="term" value="C:membrane"/>
    <property type="evidence" value="ECO:0007669"/>
    <property type="project" value="TreeGrafter"/>
</dbReference>
<comment type="similarity">
    <text evidence="1 3">Belongs to the short-chain dehydrogenases/reductases (SDR) family.</text>
</comment>
<evidence type="ECO:0000256" key="1">
    <source>
        <dbReference type="ARBA" id="ARBA00006484"/>
    </source>
</evidence>
<dbReference type="CDD" id="cd05233">
    <property type="entry name" value="SDR_c"/>
    <property type="match status" value="1"/>
</dbReference>
<dbReference type="InterPro" id="IPR036291">
    <property type="entry name" value="NAD(P)-bd_dom_sf"/>
</dbReference>
<dbReference type="InterPro" id="IPR020904">
    <property type="entry name" value="Sc_DH/Rdtase_CS"/>
</dbReference>
<dbReference type="PRINTS" id="PR00081">
    <property type="entry name" value="GDHRDH"/>
</dbReference>
<evidence type="ECO:0000256" key="4">
    <source>
        <dbReference type="SAM" id="MobiDB-lite"/>
    </source>
</evidence>
<evidence type="ECO:0000313" key="6">
    <source>
        <dbReference type="Proteomes" id="UP000323708"/>
    </source>
</evidence>
<protein>
    <submittedName>
        <fullName evidence="5">SDR family NAD(P)-dependent oxidoreductase</fullName>
    </submittedName>
</protein>
<organism evidence="5 6">
    <name type="scientific">Pseudohalioglobus sediminis</name>
    <dbReference type="NCBI Taxonomy" id="2606449"/>
    <lineage>
        <taxon>Bacteria</taxon>
        <taxon>Pseudomonadati</taxon>
        <taxon>Pseudomonadota</taxon>
        <taxon>Gammaproteobacteria</taxon>
        <taxon>Cellvibrionales</taxon>
        <taxon>Halieaceae</taxon>
        <taxon>Pseudohalioglobus</taxon>
    </lineage>
</organism>
<feature type="region of interest" description="Disordered" evidence="4">
    <location>
        <begin position="1"/>
        <end position="29"/>
    </location>
</feature>
<dbReference type="AlphaFoldDB" id="A0A5B0WMZ9"/>
<dbReference type="GO" id="GO:0016491">
    <property type="term" value="F:oxidoreductase activity"/>
    <property type="evidence" value="ECO:0007669"/>
    <property type="project" value="UniProtKB-KW"/>
</dbReference>
<dbReference type="EMBL" id="VTUX01000010">
    <property type="protein sequence ID" value="KAA1188434.1"/>
    <property type="molecule type" value="Genomic_DNA"/>
</dbReference>
<evidence type="ECO:0000256" key="3">
    <source>
        <dbReference type="RuleBase" id="RU000363"/>
    </source>
</evidence>
<proteinExistence type="inferred from homology"/>
<comment type="caution">
    <text evidence="5">The sequence shown here is derived from an EMBL/GenBank/DDBJ whole genome shotgun (WGS) entry which is preliminary data.</text>
</comment>
<dbReference type="Pfam" id="PF00106">
    <property type="entry name" value="adh_short"/>
    <property type="match status" value="1"/>
</dbReference>
<dbReference type="SUPFAM" id="SSF51735">
    <property type="entry name" value="NAD(P)-binding Rossmann-fold domains"/>
    <property type="match status" value="1"/>
</dbReference>
<dbReference type="Proteomes" id="UP000323708">
    <property type="component" value="Unassembled WGS sequence"/>
</dbReference>
<dbReference type="PROSITE" id="PS00061">
    <property type="entry name" value="ADH_SHORT"/>
    <property type="match status" value="1"/>
</dbReference>
<gene>
    <name evidence="5" type="ORF">F0M18_18230</name>
</gene>
<evidence type="ECO:0000313" key="5">
    <source>
        <dbReference type="EMBL" id="KAA1188434.1"/>
    </source>
</evidence>
<dbReference type="PANTHER" id="PTHR44196">
    <property type="entry name" value="DEHYDROGENASE/REDUCTASE SDR FAMILY MEMBER 7B"/>
    <property type="match status" value="1"/>
</dbReference>
<name>A0A5B0WMZ9_9GAMM</name>
<evidence type="ECO:0000256" key="2">
    <source>
        <dbReference type="ARBA" id="ARBA00023002"/>
    </source>
</evidence>
<keyword evidence="2" id="KW-0560">Oxidoreductase</keyword>
<reference evidence="5 6" key="1">
    <citation type="submission" date="2019-09" db="EMBL/GenBank/DDBJ databases">
        <authorList>
            <person name="Chen X.-Y."/>
        </authorList>
    </citation>
    <scope>NUCLEOTIDE SEQUENCE [LARGE SCALE GENOMIC DNA]</scope>
    <source>
        <strain evidence="5 6">NY5</strain>
    </source>
</reference>
<accession>A0A5B0WMZ9</accession>
<sequence>MPGNRPASDPEFPRQPAGALSRKGNNHMSRIDRRFPEKRAFVTGAAAGLGLEICEQLAHQQWKLFIVDINAPRLHDVAEKLRAMGAEVIDRELDVTRPEALDTARADIVAAWGGVDLVFNNAGIAVAGEVDEVALEDWHRVINVDLWGVIHGCRTFSSLLKQQGSGHIINTASSAGTLSAPEMAPYNVAKAGVISLSETLRVELSKYDIGVTVVCPTVFASSLGENIGDSTRGEKMLQRQLEQTQVSAKEIVADVFDAIERRRLYVMTQPDARWGWRMKRLSPEFFFNSLARMYRDRKGVFAEDRF</sequence>
<dbReference type="PRINTS" id="PR00080">
    <property type="entry name" value="SDRFAMILY"/>
</dbReference>
<dbReference type="Gene3D" id="3.40.50.720">
    <property type="entry name" value="NAD(P)-binding Rossmann-like Domain"/>
    <property type="match status" value="1"/>
</dbReference>